<organism evidence="1">
    <name type="scientific">Rhizophagus irregularis (strain DAOM 181602 / DAOM 197198 / MUCL 43194)</name>
    <name type="common">Arbuscular mycorrhizal fungus</name>
    <name type="synonym">Glomus intraradices</name>
    <dbReference type="NCBI Taxonomy" id="747089"/>
    <lineage>
        <taxon>Eukaryota</taxon>
        <taxon>Fungi</taxon>
        <taxon>Fungi incertae sedis</taxon>
        <taxon>Mucoromycota</taxon>
        <taxon>Glomeromycotina</taxon>
        <taxon>Glomeromycetes</taxon>
        <taxon>Glomerales</taxon>
        <taxon>Glomeraceae</taxon>
        <taxon>Rhizophagus</taxon>
    </lineage>
</organism>
<proteinExistence type="predicted"/>
<dbReference type="EMBL" id="KI288694">
    <property type="protein sequence ID" value="ESA08909.1"/>
    <property type="molecule type" value="Genomic_DNA"/>
</dbReference>
<dbReference type="AlphaFoldDB" id="U9TL46"/>
<gene>
    <name evidence="1" type="ORF">GLOINDRAFT_381</name>
</gene>
<sequence length="396" mass="47150">MRNSLKGCVECSNAEYKWCKPCQIKHLKGNFANWTSQIDKLIQEMQLNIDEYNDTIFEWIPYYQFDDIKELINETHLAKWKDVGSQNITYKFLNEIIANYNKVEVYVKSYAMQHIYSARCSKVDDLSYNYYDVGNSGNAVILKYLVNPQNITYEFLDEIEINYNKVKVYGISQDPDTKYYIIIFNKDHKELLCNVTYSARWKDDLSSGYHNIGDSVILKYLVNPRNITYKLLDKIIAYYNKVEVYGISQDPDTKYYIIIFSGDQYLENCCVKCEKFYTNAKRKWCKPCQINWLKENFTNWASENKQINNIIQEVQLKINDYNDIIFEWIPYYQIVDIEKLSNTTYLAKWKDGPLCWNEKAYTRNLENKVIILKYLIITQNITNELLDEVCKQFIIN</sequence>
<dbReference type="HOGENOM" id="CLU_000288_7_8_1"/>
<evidence type="ECO:0000313" key="1">
    <source>
        <dbReference type="EMBL" id="ESA08909.1"/>
    </source>
</evidence>
<protein>
    <submittedName>
        <fullName evidence="1">Uncharacterized protein</fullName>
    </submittedName>
</protein>
<name>U9TL46_RHIID</name>
<accession>U9TL46</accession>
<reference evidence="1" key="1">
    <citation type="submission" date="2013-07" db="EMBL/GenBank/DDBJ databases">
        <title>The genome of an arbuscular mycorrhizal fungus provides insights into the evolution of the oldest plant symbiosis.</title>
        <authorList>
            <consortium name="DOE Joint Genome Institute"/>
            <person name="Tisserant E."/>
            <person name="Malbreil M."/>
            <person name="Kuo A."/>
            <person name="Kohler A."/>
            <person name="Symeonidi A."/>
            <person name="Balestrini R."/>
            <person name="Charron P."/>
            <person name="Duensing N."/>
            <person name="Frei-dit-Frey N."/>
            <person name="Gianinazzi-Pearson V."/>
            <person name="Gilbert B."/>
            <person name="Handa Y."/>
            <person name="Hijri M."/>
            <person name="Kaul R."/>
            <person name="Kawaguchi M."/>
            <person name="Krajinski F."/>
            <person name="Lammers P."/>
            <person name="Lapierre D."/>
            <person name="Masclaux F.G."/>
            <person name="Murat C."/>
            <person name="Morin E."/>
            <person name="Ndikumana S."/>
            <person name="Pagni M."/>
            <person name="Petitpierre D."/>
            <person name="Requena N."/>
            <person name="Rosikiewicz P."/>
            <person name="Riley R."/>
            <person name="Saito K."/>
            <person name="San Clemente H."/>
            <person name="Shapiro H."/>
            <person name="van Tuinen D."/>
            <person name="Becard G."/>
            <person name="Bonfante P."/>
            <person name="Paszkowski U."/>
            <person name="Shachar-Hill Y."/>
            <person name="Young J.P."/>
            <person name="Sanders I.R."/>
            <person name="Henrissat B."/>
            <person name="Rensing S.A."/>
            <person name="Grigoriev I.V."/>
            <person name="Corradi N."/>
            <person name="Roux C."/>
            <person name="Martin F."/>
        </authorList>
    </citation>
    <scope>NUCLEOTIDE SEQUENCE</scope>
    <source>
        <strain evidence="1">DAOM 197198</strain>
    </source>
</reference>
<dbReference type="VEuPathDB" id="FungiDB:RhiirFUN_023390"/>